<evidence type="ECO:0000313" key="4">
    <source>
        <dbReference type="Proteomes" id="UP000770015"/>
    </source>
</evidence>
<proteinExistence type="predicted"/>
<dbReference type="SUPFAM" id="SSF89372">
    <property type="entry name" value="Fucose-specific lectin"/>
    <property type="match status" value="1"/>
</dbReference>
<feature type="region of interest" description="Disordered" evidence="1">
    <location>
        <begin position="1"/>
        <end position="97"/>
    </location>
</feature>
<comment type="caution">
    <text evidence="3">The sequence shown here is derived from an EMBL/GenBank/DDBJ whole genome shotgun (WGS) entry which is preliminary data.</text>
</comment>
<feature type="compositionally biased region" description="Polar residues" evidence="1">
    <location>
        <begin position="135"/>
        <end position="147"/>
    </location>
</feature>
<evidence type="ECO:0000256" key="2">
    <source>
        <dbReference type="SAM" id="Phobius"/>
    </source>
</evidence>
<name>A0A9P8VFA7_9PEZI</name>
<feature type="compositionally biased region" description="Low complexity" evidence="1">
    <location>
        <begin position="69"/>
        <end position="79"/>
    </location>
</feature>
<keyword evidence="2" id="KW-1133">Transmembrane helix</keyword>
<dbReference type="Proteomes" id="UP000770015">
    <property type="component" value="Unassembled WGS sequence"/>
</dbReference>
<dbReference type="OrthoDB" id="3800077at2759"/>
<feature type="transmembrane region" description="Helical" evidence="2">
    <location>
        <begin position="106"/>
        <end position="132"/>
    </location>
</feature>
<keyword evidence="4" id="KW-1185">Reference proteome</keyword>
<gene>
    <name evidence="3" type="ORF">F5X68DRAFT_201790</name>
</gene>
<reference evidence="3" key="1">
    <citation type="journal article" date="2021" name="Nat. Commun.">
        <title>Genetic determinants of endophytism in the Arabidopsis root mycobiome.</title>
        <authorList>
            <person name="Mesny F."/>
            <person name="Miyauchi S."/>
            <person name="Thiergart T."/>
            <person name="Pickel B."/>
            <person name="Atanasova L."/>
            <person name="Karlsson M."/>
            <person name="Huettel B."/>
            <person name="Barry K.W."/>
            <person name="Haridas S."/>
            <person name="Chen C."/>
            <person name="Bauer D."/>
            <person name="Andreopoulos W."/>
            <person name="Pangilinan J."/>
            <person name="LaButti K."/>
            <person name="Riley R."/>
            <person name="Lipzen A."/>
            <person name="Clum A."/>
            <person name="Drula E."/>
            <person name="Henrissat B."/>
            <person name="Kohler A."/>
            <person name="Grigoriev I.V."/>
            <person name="Martin F.M."/>
            <person name="Hacquard S."/>
        </authorList>
    </citation>
    <scope>NUCLEOTIDE SEQUENCE</scope>
    <source>
        <strain evidence="3">MPI-SDFR-AT-0117</strain>
    </source>
</reference>
<keyword evidence="2" id="KW-0812">Transmembrane</keyword>
<dbReference type="AlphaFoldDB" id="A0A9P8VFA7"/>
<keyword evidence="2" id="KW-0472">Membrane</keyword>
<accession>A0A9P8VFA7</accession>
<protein>
    <recommendedName>
        <fullName evidence="5">Fucose-specific lectin</fullName>
    </recommendedName>
</protein>
<dbReference type="Gene3D" id="2.120.10.70">
    <property type="entry name" value="Fucose-specific lectin"/>
    <property type="match status" value="1"/>
</dbReference>
<evidence type="ECO:0008006" key="5">
    <source>
        <dbReference type="Google" id="ProtNLM"/>
    </source>
</evidence>
<feature type="region of interest" description="Disordered" evidence="1">
    <location>
        <begin position="135"/>
        <end position="170"/>
    </location>
</feature>
<feature type="compositionally biased region" description="Low complexity" evidence="1">
    <location>
        <begin position="148"/>
        <end position="170"/>
    </location>
</feature>
<evidence type="ECO:0000256" key="1">
    <source>
        <dbReference type="SAM" id="MobiDB-lite"/>
    </source>
</evidence>
<organism evidence="3 4">
    <name type="scientific">Plectosphaerella plurivora</name>
    <dbReference type="NCBI Taxonomy" id="936078"/>
    <lineage>
        <taxon>Eukaryota</taxon>
        <taxon>Fungi</taxon>
        <taxon>Dikarya</taxon>
        <taxon>Ascomycota</taxon>
        <taxon>Pezizomycotina</taxon>
        <taxon>Sordariomycetes</taxon>
        <taxon>Hypocreomycetidae</taxon>
        <taxon>Glomerellales</taxon>
        <taxon>Plectosphaerellaceae</taxon>
        <taxon>Plectosphaerella</taxon>
    </lineage>
</organism>
<evidence type="ECO:0000313" key="3">
    <source>
        <dbReference type="EMBL" id="KAH6691376.1"/>
    </source>
</evidence>
<dbReference type="EMBL" id="JAGSXJ010000005">
    <property type="protein sequence ID" value="KAH6691376.1"/>
    <property type="molecule type" value="Genomic_DNA"/>
</dbReference>
<sequence>MANYNNGYQPGLEVSQPEYYSAPEALGPNDPRDPKYNDSYYAPHALPPTHPGDPKYPYAYGVVPGAGEPPTATTYGQPPATYPGPPPTGELHADSASPARSSKKKWWIIGGIVLILIIIGAVVGGLFGAGVIGSKKSQSADNDNDSNTTGTGASPSSSSAAPSATPSPAARFIRQGSPLTVAGWESPEGDTEIFLFHQDADNNIHYSRYYDGSTPVDTLNDTLWAEPVAVDTFATANTRMAATLIIQGTAFHPQVQIYYSGGESRMLGFNVNLRSNPTSGEDSINNSRLVAQKGSAAGAYWPWFTYQSAAGELMEVRNKLGDAFQSSSTWDVRGLGITTQGGSAVVMVPMSAIFRNMAVEGGFGLIYRNSQGVLALAVPRLDQGEVAEGYARSWPEEDLPTIAVELDAPIAAFSVARPNDSSGRVDTYVLYLVGTDIHMVYTAGGNAWKQVEPTTLRDVDPDTDIACITLGSSISNSNGKTQRIPLPGRNTKCYFQRGGVVQEVVLSGTEWTEGTVVPIP</sequence>